<comment type="caution">
    <text evidence="2">The sequence shown here is derived from an EMBL/GenBank/DDBJ whole genome shotgun (WGS) entry which is preliminary data.</text>
</comment>
<evidence type="ECO:0000313" key="2">
    <source>
        <dbReference type="EMBL" id="GFH79811.1"/>
    </source>
</evidence>
<dbReference type="Pfam" id="PF13480">
    <property type="entry name" value="Acetyltransf_6"/>
    <property type="match status" value="1"/>
</dbReference>
<dbReference type="RefSeq" id="WP_262415302.1">
    <property type="nucleotide sequence ID" value="NZ_BLLO01000024.1"/>
</dbReference>
<protein>
    <recommendedName>
        <fullName evidence="1">BioF2-like acetyltransferase domain-containing protein</fullName>
    </recommendedName>
</protein>
<reference evidence="2 3" key="1">
    <citation type="submission" date="2020-02" db="EMBL/GenBank/DDBJ databases">
        <title>Whole genome shotgun sequence of Streptomyces gougerotii NBRC 13043.</title>
        <authorList>
            <person name="Ichikawa N."/>
            <person name="Komaki H."/>
            <person name="Tamura T."/>
        </authorList>
    </citation>
    <scope>NUCLEOTIDE SEQUENCE [LARGE SCALE GENOMIC DNA]</scope>
    <source>
        <strain evidence="2 3">NBRC 13043</strain>
    </source>
</reference>
<dbReference type="SUPFAM" id="SSF55729">
    <property type="entry name" value="Acyl-CoA N-acyltransferases (Nat)"/>
    <property type="match status" value="1"/>
</dbReference>
<proteinExistence type="predicted"/>
<organism evidence="2 3">
    <name type="scientific">Streptomyces gougerotii</name>
    <dbReference type="NCBI Taxonomy" id="53448"/>
    <lineage>
        <taxon>Bacteria</taxon>
        <taxon>Bacillati</taxon>
        <taxon>Actinomycetota</taxon>
        <taxon>Actinomycetes</taxon>
        <taxon>Kitasatosporales</taxon>
        <taxon>Streptomycetaceae</taxon>
        <taxon>Streptomyces</taxon>
        <taxon>Streptomyces diastaticus group</taxon>
    </lineage>
</organism>
<dbReference type="EMBL" id="BLLO01000024">
    <property type="protein sequence ID" value="GFH79811.1"/>
    <property type="molecule type" value="Genomic_DNA"/>
</dbReference>
<gene>
    <name evidence="2" type="ORF">Sgou_44810</name>
</gene>
<feature type="domain" description="BioF2-like acetyltransferase" evidence="1">
    <location>
        <begin position="114"/>
        <end position="236"/>
    </location>
</feature>
<sequence>MGACRRDVRIAVVREDGVPAAFFPHQRTAAGVGRAVGLGLSDCQGLVHRPGFTGDATELLRGSGLALWEFDHLAADQPLLAGRAVTRFGSPVMDVAGGWDDYLAGLRERSPKFTRTTLAKERRLTRDYGPLRYVHDERDPEVLRRLMAWKSAQYRRTGRGDRFAKPWVTRLVEHLFHTAPGPVRGLLSVLYAGQRPVAAHFGLRSRRYWPAGSPRTTRRTRSTPPDSCCTWRWRGARHRTGWRCSTSGGGARSTRTP</sequence>
<dbReference type="InterPro" id="IPR038740">
    <property type="entry name" value="BioF2-like_GNAT_dom"/>
</dbReference>
<evidence type="ECO:0000259" key="1">
    <source>
        <dbReference type="Pfam" id="PF13480"/>
    </source>
</evidence>
<accession>A0ABQ1DBG9</accession>
<name>A0ABQ1DBG9_9ACTN</name>
<evidence type="ECO:0000313" key="3">
    <source>
        <dbReference type="Proteomes" id="UP000480804"/>
    </source>
</evidence>
<keyword evidence="3" id="KW-1185">Reference proteome</keyword>
<dbReference type="InterPro" id="IPR016181">
    <property type="entry name" value="Acyl_CoA_acyltransferase"/>
</dbReference>
<dbReference type="Proteomes" id="UP000480804">
    <property type="component" value="Unassembled WGS sequence"/>
</dbReference>